<name>A0A1I1MVU9_9BACT</name>
<dbReference type="Proteomes" id="UP000198598">
    <property type="component" value="Unassembled WGS sequence"/>
</dbReference>
<dbReference type="RefSeq" id="WP_143100667.1">
    <property type="nucleotide sequence ID" value="NZ_FOLQ01000002.1"/>
</dbReference>
<sequence length="86" mass="10160">MRKWVYDGTCKHPKRLHINNQMPACASCNINRHAMSLEEFRRLVGGFFTSPNRDSVQYRIAKRYGFIGELTKPVVFYFESWADENQ</sequence>
<proteinExistence type="predicted"/>
<accession>A0A1I1MVU9</accession>
<dbReference type="OrthoDB" id="5918473at2"/>
<dbReference type="STRING" id="662367.SAMN05216167_102733"/>
<evidence type="ECO:0008006" key="3">
    <source>
        <dbReference type="Google" id="ProtNLM"/>
    </source>
</evidence>
<evidence type="ECO:0000313" key="2">
    <source>
        <dbReference type="Proteomes" id="UP000198598"/>
    </source>
</evidence>
<dbReference type="AlphaFoldDB" id="A0A1I1MVU9"/>
<organism evidence="1 2">
    <name type="scientific">Spirosoma endophyticum</name>
    <dbReference type="NCBI Taxonomy" id="662367"/>
    <lineage>
        <taxon>Bacteria</taxon>
        <taxon>Pseudomonadati</taxon>
        <taxon>Bacteroidota</taxon>
        <taxon>Cytophagia</taxon>
        <taxon>Cytophagales</taxon>
        <taxon>Cytophagaceae</taxon>
        <taxon>Spirosoma</taxon>
    </lineage>
</organism>
<evidence type="ECO:0000313" key="1">
    <source>
        <dbReference type="EMBL" id="SFC89489.1"/>
    </source>
</evidence>
<protein>
    <recommendedName>
        <fullName evidence="3">HNH endonuclease</fullName>
    </recommendedName>
</protein>
<keyword evidence="2" id="KW-1185">Reference proteome</keyword>
<gene>
    <name evidence="1" type="ORF">SAMN05216167_102733</name>
</gene>
<reference evidence="1 2" key="1">
    <citation type="submission" date="2016-10" db="EMBL/GenBank/DDBJ databases">
        <authorList>
            <person name="de Groot N.N."/>
        </authorList>
    </citation>
    <scope>NUCLEOTIDE SEQUENCE [LARGE SCALE GENOMIC DNA]</scope>
    <source>
        <strain evidence="1 2">DSM 26130</strain>
    </source>
</reference>
<dbReference type="EMBL" id="FOLQ01000002">
    <property type="protein sequence ID" value="SFC89489.1"/>
    <property type="molecule type" value="Genomic_DNA"/>
</dbReference>